<reference evidence="3" key="2">
    <citation type="submission" date="2015-01" db="EMBL/GenBank/DDBJ databases">
        <title>Evolutionary Origins and Diversification of the Mycorrhizal Mutualists.</title>
        <authorList>
            <consortium name="DOE Joint Genome Institute"/>
            <consortium name="Mycorrhizal Genomics Consortium"/>
            <person name="Kohler A."/>
            <person name="Kuo A."/>
            <person name="Nagy L.G."/>
            <person name="Floudas D."/>
            <person name="Copeland A."/>
            <person name="Barry K.W."/>
            <person name="Cichocki N."/>
            <person name="Veneault-Fourrey C."/>
            <person name="LaButti K."/>
            <person name="Lindquist E.A."/>
            <person name="Lipzen A."/>
            <person name="Lundell T."/>
            <person name="Morin E."/>
            <person name="Murat C."/>
            <person name="Riley R."/>
            <person name="Ohm R."/>
            <person name="Sun H."/>
            <person name="Tunlid A."/>
            <person name="Henrissat B."/>
            <person name="Grigoriev I.V."/>
            <person name="Hibbett D.S."/>
            <person name="Martin F."/>
        </authorList>
    </citation>
    <scope>NUCLEOTIDE SEQUENCE [LARGE SCALE GENOMIC DNA]</scope>
    <source>
        <strain evidence="3">h7</strain>
    </source>
</reference>
<reference evidence="2 3" key="1">
    <citation type="submission" date="2014-04" db="EMBL/GenBank/DDBJ databases">
        <authorList>
            <consortium name="DOE Joint Genome Institute"/>
            <person name="Kuo A."/>
            <person name="Gay G."/>
            <person name="Dore J."/>
            <person name="Kohler A."/>
            <person name="Nagy L.G."/>
            <person name="Floudas D."/>
            <person name="Copeland A."/>
            <person name="Barry K.W."/>
            <person name="Cichocki N."/>
            <person name="Veneault-Fourrey C."/>
            <person name="LaButti K."/>
            <person name="Lindquist E.A."/>
            <person name="Lipzen A."/>
            <person name="Lundell T."/>
            <person name="Morin E."/>
            <person name="Murat C."/>
            <person name="Sun H."/>
            <person name="Tunlid A."/>
            <person name="Henrissat B."/>
            <person name="Grigoriev I.V."/>
            <person name="Hibbett D.S."/>
            <person name="Martin F."/>
            <person name="Nordberg H.P."/>
            <person name="Cantor M.N."/>
            <person name="Hua S.X."/>
        </authorList>
    </citation>
    <scope>NUCLEOTIDE SEQUENCE [LARGE SCALE GENOMIC DNA]</scope>
    <source>
        <strain evidence="3">h7</strain>
    </source>
</reference>
<dbReference type="InterPro" id="IPR027417">
    <property type="entry name" value="P-loop_NTPase"/>
</dbReference>
<evidence type="ECO:0000259" key="1">
    <source>
        <dbReference type="Pfam" id="PF01926"/>
    </source>
</evidence>
<organism evidence="2 3">
    <name type="scientific">Hebeloma cylindrosporum</name>
    <dbReference type="NCBI Taxonomy" id="76867"/>
    <lineage>
        <taxon>Eukaryota</taxon>
        <taxon>Fungi</taxon>
        <taxon>Dikarya</taxon>
        <taxon>Basidiomycota</taxon>
        <taxon>Agaricomycotina</taxon>
        <taxon>Agaricomycetes</taxon>
        <taxon>Agaricomycetidae</taxon>
        <taxon>Agaricales</taxon>
        <taxon>Agaricineae</taxon>
        <taxon>Hymenogastraceae</taxon>
        <taxon>Hebeloma</taxon>
    </lineage>
</organism>
<dbReference type="Gene3D" id="3.40.50.300">
    <property type="entry name" value="P-loop containing nucleotide triphosphate hydrolases"/>
    <property type="match status" value="1"/>
</dbReference>
<dbReference type="Proteomes" id="UP000053424">
    <property type="component" value="Unassembled WGS sequence"/>
</dbReference>
<evidence type="ECO:0000313" key="2">
    <source>
        <dbReference type="EMBL" id="KIM39593.1"/>
    </source>
</evidence>
<dbReference type="HOGENOM" id="CLU_018003_0_1_1"/>
<protein>
    <recommendedName>
        <fullName evidence="1">G domain-containing protein</fullName>
    </recommendedName>
</protein>
<dbReference type="Pfam" id="PF01926">
    <property type="entry name" value="MMR_HSR1"/>
    <property type="match status" value="1"/>
</dbReference>
<gene>
    <name evidence="2" type="ORF">M413DRAFT_193716</name>
</gene>
<dbReference type="SUPFAM" id="SSF52540">
    <property type="entry name" value="P-loop containing nucleoside triphosphate hydrolases"/>
    <property type="match status" value="1"/>
</dbReference>
<evidence type="ECO:0000313" key="3">
    <source>
        <dbReference type="Proteomes" id="UP000053424"/>
    </source>
</evidence>
<accession>A0A0C2XPS4</accession>
<dbReference type="AlphaFoldDB" id="A0A0C2XPS4"/>
<dbReference type="OrthoDB" id="8954335at2759"/>
<proteinExistence type="predicted"/>
<name>A0A0C2XPS4_HEBCY</name>
<dbReference type="GO" id="GO:0005525">
    <property type="term" value="F:GTP binding"/>
    <property type="evidence" value="ECO:0007669"/>
    <property type="project" value="InterPro"/>
</dbReference>
<sequence length="237" mass="26306">MSSRKFELGPKDIVFLVMGPTGAGKSTFINIAFGEDVAEVGHTTTSCTKKPLPIIVDPIPDCPKLEGYRLVLLDTPGFDDTYAQDEEHSKRIAEWLSASRRGGALVGGVLHLHDITAKKCNDTAHRNLPRSSTSTWCNDLKKTLIVTTNWPSCSDAFLEKREQEMKEEHWKTLIDNGLQVWRFQGNYSSAWRVINSLIHRINVSAPSPSSTRRTEINLGPKDIIFPIIGPTGAGKIH</sequence>
<feature type="domain" description="G" evidence="1">
    <location>
        <begin position="16"/>
        <end position="114"/>
    </location>
</feature>
<keyword evidence="3" id="KW-1185">Reference proteome</keyword>
<dbReference type="EMBL" id="KN831785">
    <property type="protein sequence ID" value="KIM39593.1"/>
    <property type="molecule type" value="Genomic_DNA"/>
</dbReference>
<dbReference type="InterPro" id="IPR006073">
    <property type="entry name" value="GTP-bd"/>
</dbReference>